<dbReference type="HOGENOM" id="CLU_055068_3_1_9"/>
<dbReference type="AlphaFoldDB" id="E6TV38"/>
<keyword evidence="5 7" id="KW-1133">Transmembrane helix</keyword>
<evidence type="ECO:0000313" key="9">
    <source>
        <dbReference type="EMBL" id="ADU28621.1"/>
    </source>
</evidence>
<evidence type="ECO:0000256" key="2">
    <source>
        <dbReference type="ARBA" id="ARBA00009045"/>
    </source>
</evidence>
<evidence type="ECO:0000256" key="1">
    <source>
        <dbReference type="ARBA" id="ARBA00004141"/>
    </source>
</evidence>
<comment type="similarity">
    <text evidence="2">Belongs to the peptidase S54 family.</text>
</comment>
<evidence type="ECO:0000259" key="8">
    <source>
        <dbReference type="Pfam" id="PF01694"/>
    </source>
</evidence>
<dbReference type="KEGG" id="bco:Bcell_0335"/>
<gene>
    <name evidence="9" type="ordered locus">Bcell_0335</name>
</gene>
<dbReference type="GO" id="GO:0004252">
    <property type="term" value="F:serine-type endopeptidase activity"/>
    <property type="evidence" value="ECO:0007669"/>
    <property type="project" value="InterPro"/>
</dbReference>
<feature type="transmembrane region" description="Helical" evidence="7">
    <location>
        <begin position="153"/>
        <end position="170"/>
    </location>
</feature>
<dbReference type="OrthoDB" id="9813074at2"/>
<evidence type="ECO:0000256" key="5">
    <source>
        <dbReference type="ARBA" id="ARBA00022989"/>
    </source>
</evidence>
<feature type="transmembrane region" description="Helical" evidence="7">
    <location>
        <begin position="12"/>
        <end position="32"/>
    </location>
</feature>
<dbReference type="PANTHER" id="PTHR43731">
    <property type="entry name" value="RHOMBOID PROTEASE"/>
    <property type="match status" value="1"/>
</dbReference>
<accession>E6TV38</accession>
<dbReference type="STRING" id="649639.Bcell_0335"/>
<comment type="subcellular location">
    <subcellularLocation>
        <location evidence="1">Membrane</location>
        <topology evidence="1">Multi-pass membrane protein</topology>
    </subcellularLocation>
</comment>
<keyword evidence="3 7" id="KW-0812">Transmembrane</keyword>
<evidence type="ECO:0000256" key="4">
    <source>
        <dbReference type="ARBA" id="ARBA00022801"/>
    </source>
</evidence>
<protein>
    <submittedName>
        <fullName evidence="9">Rhomboid family protein</fullName>
    </submittedName>
</protein>
<feature type="transmembrane region" description="Helical" evidence="7">
    <location>
        <begin position="98"/>
        <end position="116"/>
    </location>
</feature>
<dbReference type="InterPro" id="IPR035952">
    <property type="entry name" value="Rhomboid-like_sf"/>
</dbReference>
<organism evidence="9 10">
    <name type="scientific">Evansella cellulosilytica (strain ATCC 21833 / DSM 2522 / FERM P-1141 / JCM 9156 / N-4)</name>
    <name type="common">Bacillus cellulosilyticus</name>
    <dbReference type="NCBI Taxonomy" id="649639"/>
    <lineage>
        <taxon>Bacteria</taxon>
        <taxon>Bacillati</taxon>
        <taxon>Bacillota</taxon>
        <taxon>Bacilli</taxon>
        <taxon>Bacillales</taxon>
        <taxon>Bacillaceae</taxon>
        <taxon>Evansella</taxon>
    </lineage>
</organism>
<feature type="transmembrane region" description="Helical" evidence="7">
    <location>
        <begin position="122"/>
        <end position="141"/>
    </location>
</feature>
<sequence length="249" mass="27958">MFIRNESFGQFVRSYKLVTVLIAINLVIYFWMSMYPKLGGQLIEAYGVGSNYHIAMGELWRIVTPIFLHGSIMHLLFNCFSLFLFGPALEKMLGKGKLLIAYFATGILANIATFILAPLFYFHLGASGAIYGLFGIYLYMVLVRKDLIDPRNAQLIITILIIGVIMTFINPGINRYAHIFGLISGAALAPILLRKITSASLYSMASDPNEVTFDPNRWQKHAKNKQRLKIIGIVAGVLLLVLYFLQARL</sequence>
<dbReference type="MEROPS" id="S54.A18"/>
<evidence type="ECO:0000256" key="6">
    <source>
        <dbReference type="ARBA" id="ARBA00023136"/>
    </source>
</evidence>
<evidence type="ECO:0000313" key="10">
    <source>
        <dbReference type="Proteomes" id="UP000001401"/>
    </source>
</evidence>
<dbReference type="InterPro" id="IPR050925">
    <property type="entry name" value="Rhomboid_protease_S54"/>
</dbReference>
<dbReference type="eggNOG" id="COG0705">
    <property type="taxonomic scope" value="Bacteria"/>
</dbReference>
<keyword evidence="6 7" id="KW-0472">Membrane</keyword>
<evidence type="ECO:0000256" key="3">
    <source>
        <dbReference type="ARBA" id="ARBA00022692"/>
    </source>
</evidence>
<feature type="transmembrane region" description="Helical" evidence="7">
    <location>
        <begin position="66"/>
        <end position="86"/>
    </location>
</feature>
<evidence type="ECO:0000256" key="7">
    <source>
        <dbReference type="SAM" id="Phobius"/>
    </source>
</evidence>
<keyword evidence="10" id="KW-1185">Reference proteome</keyword>
<feature type="transmembrane region" description="Helical" evidence="7">
    <location>
        <begin position="227"/>
        <end position="245"/>
    </location>
</feature>
<dbReference type="Proteomes" id="UP000001401">
    <property type="component" value="Chromosome"/>
</dbReference>
<dbReference type="RefSeq" id="WP_013486962.1">
    <property type="nucleotide sequence ID" value="NC_014829.1"/>
</dbReference>
<keyword evidence="4" id="KW-0378">Hydrolase</keyword>
<feature type="transmembrane region" description="Helical" evidence="7">
    <location>
        <begin position="176"/>
        <end position="193"/>
    </location>
</feature>
<proteinExistence type="inferred from homology"/>
<dbReference type="Pfam" id="PF01694">
    <property type="entry name" value="Rhomboid"/>
    <property type="match status" value="1"/>
</dbReference>
<name>E6TV38_EVAC2</name>
<reference evidence="9" key="1">
    <citation type="submission" date="2010-12" db="EMBL/GenBank/DDBJ databases">
        <title>Complete sequence of Bacillus cellulosilyticus DSM 2522.</title>
        <authorList>
            <consortium name="US DOE Joint Genome Institute"/>
            <person name="Lucas S."/>
            <person name="Copeland A."/>
            <person name="Lapidus A."/>
            <person name="Cheng J.-F."/>
            <person name="Bruce D."/>
            <person name="Goodwin L."/>
            <person name="Pitluck S."/>
            <person name="Chertkov O."/>
            <person name="Detter J.C."/>
            <person name="Han C."/>
            <person name="Tapia R."/>
            <person name="Land M."/>
            <person name="Hauser L."/>
            <person name="Jeffries C."/>
            <person name="Kyrpides N."/>
            <person name="Ivanova N."/>
            <person name="Mikhailova N."/>
            <person name="Brumm P."/>
            <person name="Mead D."/>
            <person name="Woyke T."/>
        </authorList>
    </citation>
    <scope>NUCLEOTIDE SEQUENCE [LARGE SCALE GENOMIC DNA]</scope>
    <source>
        <strain evidence="9">DSM 2522</strain>
    </source>
</reference>
<dbReference type="EMBL" id="CP002394">
    <property type="protein sequence ID" value="ADU28621.1"/>
    <property type="molecule type" value="Genomic_DNA"/>
</dbReference>
<dbReference type="GO" id="GO:0016020">
    <property type="term" value="C:membrane"/>
    <property type="evidence" value="ECO:0007669"/>
    <property type="project" value="UniProtKB-SubCell"/>
</dbReference>
<dbReference type="PANTHER" id="PTHR43731:SF14">
    <property type="entry name" value="PRESENILIN-ASSOCIATED RHOMBOID-LIKE PROTEIN, MITOCHONDRIAL"/>
    <property type="match status" value="1"/>
</dbReference>
<dbReference type="SUPFAM" id="SSF144091">
    <property type="entry name" value="Rhomboid-like"/>
    <property type="match status" value="1"/>
</dbReference>
<dbReference type="InterPro" id="IPR022764">
    <property type="entry name" value="Peptidase_S54_rhomboid_dom"/>
</dbReference>
<dbReference type="Gene3D" id="1.20.1540.10">
    <property type="entry name" value="Rhomboid-like"/>
    <property type="match status" value="1"/>
</dbReference>
<feature type="domain" description="Peptidase S54 rhomboid" evidence="8">
    <location>
        <begin position="57"/>
        <end position="194"/>
    </location>
</feature>